<dbReference type="Gene3D" id="1.20.58.390">
    <property type="entry name" value="Neurotransmitter-gated ion-channel transmembrane domain"/>
    <property type="match status" value="1"/>
</dbReference>
<dbReference type="SUPFAM" id="SSF90112">
    <property type="entry name" value="Neurotransmitter-gated ion-channel transmembrane pore"/>
    <property type="match status" value="1"/>
</dbReference>
<keyword evidence="4" id="KW-1185">Reference proteome</keyword>
<accession>A0AAV5WQL9</accession>
<feature type="non-terminal residue" evidence="3">
    <location>
        <position position="1"/>
    </location>
</feature>
<sequence length="123" mass="14543">DPTDSFSALSMYDNVTPVRRKRHSYEEQETDPVIATDSEDESLDRKFRKFKQASTRIRKSGLEGYTVNTSTFYTTLSIEASRTALKIDKVCRYTFPGCFLLFNLIYWWYYLIFKNNSKEYNPD</sequence>
<name>A0AAV5WQL9_9BILA</name>
<evidence type="ECO:0000256" key="2">
    <source>
        <dbReference type="SAM" id="Phobius"/>
    </source>
</evidence>
<evidence type="ECO:0000313" key="4">
    <source>
        <dbReference type="Proteomes" id="UP001432322"/>
    </source>
</evidence>
<dbReference type="GO" id="GO:0016020">
    <property type="term" value="C:membrane"/>
    <property type="evidence" value="ECO:0007669"/>
    <property type="project" value="InterPro"/>
</dbReference>
<dbReference type="AlphaFoldDB" id="A0AAV5WQL9"/>
<keyword evidence="2" id="KW-0472">Membrane</keyword>
<dbReference type="InterPro" id="IPR038050">
    <property type="entry name" value="Neuro_actylchol_rec"/>
</dbReference>
<feature type="non-terminal residue" evidence="3">
    <location>
        <position position="123"/>
    </location>
</feature>
<comment type="caution">
    <text evidence="3">The sequence shown here is derived from an EMBL/GenBank/DDBJ whole genome shotgun (WGS) entry which is preliminary data.</text>
</comment>
<evidence type="ECO:0000313" key="3">
    <source>
        <dbReference type="EMBL" id="GMT33306.1"/>
    </source>
</evidence>
<dbReference type="EMBL" id="BTSY01000006">
    <property type="protein sequence ID" value="GMT33306.1"/>
    <property type="molecule type" value="Genomic_DNA"/>
</dbReference>
<organism evidence="3 4">
    <name type="scientific">Pristionchus fissidentatus</name>
    <dbReference type="NCBI Taxonomy" id="1538716"/>
    <lineage>
        <taxon>Eukaryota</taxon>
        <taxon>Metazoa</taxon>
        <taxon>Ecdysozoa</taxon>
        <taxon>Nematoda</taxon>
        <taxon>Chromadorea</taxon>
        <taxon>Rhabditida</taxon>
        <taxon>Rhabditina</taxon>
        <taxon>Diplogasteromorpha</taxon>
        <taxon>Diplogasteroidea</taxon>
        <taxon>Neodiplogasteridae</taxon>
        <taxon>Pristionchus</taxon>
    </lineage>
</organism>
<gene>
    <name evidence="3" type="ORF">PFISCL1PPCAC_24603</name>
</gene>
<dbReference type="GO" id="GO:0006811">
    <property type="term" value="P:monoatomic ion transport"/>
    <property type="evidence" value="ECO:0007669"/>
    <property type="project" value="InterPro"/>
</dbReference>
<protein>
    <submittedName>
        <fullName evidence="3">Uncharacterized protein</fullName>
    </submittedName>
</protein>
<evidence type="ECO:0000256" key="1">
    <source>
        <dbReference type="SAM" id="MobiDB-lite"/>
    </source>
</evidence>
<proteinExistence type="predicted"/>
<keyword evidence="2" id="KW-1133">Transmembrane helix</keyword>
<dbReference type="Proteomes" id="UP001432322">
    <property type="component" value="Unassembled WGS sequence"/>
</dbReference>
<feature type="region of interest" description="Disordered" evidence="1">
    <location>
        <begin position="20"/>
        <end position="39"/>
    </location>
</feature>
<feature type="transmembrane region" description="Helical" evidence="2">
    <location>
        <begin position="90"/>
        <end position="109"/>
    </location>
</feature>
<dbReference type="InterPro" id="IPR036719">
    <property type="entry name" value="Neuro-gated_channel_TM_sf"/>
</dbReference>
<reference evidence="3" key="1">
    <citation type="submission" date="2023-10" db="EMBL/GenBank/DDBJ databases">
        <title>Genome assembly of Pristionchus species.</title>
        <authorList>
            <person name="Yoshida K."/>
            <person name="Sommer R.J."/>
        </authorList>
    </citation>
    <scope>NUCLEOTIDE SEQUENCE</scope>
    <source>
        <strain evidence="3">RS5133</strain>
    </source>
</reference>
<keyword evidence="2" id="KW-0812">Transmembrane</keyword>